<dbReference type="RefSeq" id="WP_172356656.1">
    <property type="nucleotide sequence ID" value="NZ_BLLH01000006.1"/>
</dbReference>
<protein>
    <submittedName>
        <fullName evidence="1">Uncharacterized protein</fullName>
    </submittedName>
</protein>
<dbReference type="EMBL" id="BLLH01000006">
    <property type="protein sequence ID" value="GFH40796.1"/>
    <property type="molecule type" value="Genomic_DNA"/>
</dbReference>
<sequence>MNYLTEEEQEEISQYFRAYEKSLLTTKELAEILLEYSIREDNRFAAYWEELNS</sequence>
<name>A0A6A0B773_9LACT</name>
<proteinExistence type="predicted"/>
<comment type="caution">
    <text evidence="1">The sequence shown here is derived from an EMBL/GenBank/DDBJ whole genome shotgun (WGS) entry which is preliminary data.</text>
</comment>
<dbReference type="Proteomes" id="UP000475928">
    <property type="component" value="Unassembled WGS sequence"/>
</dbReference>
<keyword evidence="2" id="KW-1185">Reference proteome</keyword>
<organism evidence="1 2">
    <name type="scientific">Pseudolactococcus insecticola</name>
    <dbReference type="NCBI Taxonomy" id="2709158"/>
    <lineage>
        <taxon>Bacteria</taxon>
        <taxon>Bacillati</taxon>
        <taxon>Bacillota</taxon>
        <taxon>Bacilli</taxon>
        <taxon>Lactobacillales</taxon>
        <taxon>Streptococcaceae</taxon>
        <taxon>Pseudolactococcus</taxon>
    </lineage>
</organism>
<reference evidence="1 2" key="1">
    <citation type="submission" date="2020-02" db="EMBL/GenBank/DDBJ databases">
        <title>Draft genome sequence of Lactococcus sp. Hs20B0-1.</title>
        <authorList>
            <person name="Noda S."/>
            <person name="Yuki M."/>
            <person name="Ohkuma M."/>
        </authorList>
    </citation>
    <scope>NUCLEOTIDE SEQUENCE [LARGE SCALE GENOMIC DNA]</scope>
    <source>
        <strain evidence="1 2">Hs20B0-1</strain>
    </source>
</reference>
<accession>A0A6A0B773</accession>
<gene>
    <name evidence="1" type="ORF">Hs20B_11940</name>
</gene>
<evidence type="ECO:0000313" key="1">
    <source>
        <dbReference type="EMBL" id="GFH40796.1"/>
    </source>
</evidence>
<evidence type="ECO:0000313" key="2">
    <source>
        <dbReference type="Proteomes" id="UP000475928"/>
    </source>
</evidence>
<dbReference type="AlphaFoldDB" id="A0A6A0B773"/>